<dbReference type="SUPFAM" id="SSF53098">
    <property type="entry name" value="Ribonuclease H-like"/>
    <property type="match status" value="2"/>
</dbReference>
<reference evidence="9" key="1">
    <citation type="submission" date="2003-08" db="EMBL/GenBank/DDBJ databases">
        <authorList>
            <person name="Birren B."/>
            <person name="Nusbaum C."/>
            <person name="Abebe A."/>
            <person name="Abouelleil A."/>
            <person name="Adekoya E."/>
            <person name="Ait-zahra M."/>
            <person name="Allen N."/>
            <person name="Allen T."/>
            <person name="An P."/>
            <person name="Anderson M."/>
            <person name="Anderson S."/>
            <person name="Arachchi H."/>
            <person name="Armbruster J."/>
            <person name="Bachantsang P."/>
            <person name="Baldwin J."/>
            <person name="Barry A."/>
            <person name="Bayul T."/>
            <person name="Blitshsteyn B."/>
            <person name="Bloom T."/>
            <person name="Blye J."/>
            <person name="Boguslavskiy L."/>
            <person name="Borowsky M."/>
            <person name="Boukhgalter B."/>
            <person name="Brunache A."/>
            <person name="Butler J."/>
            <person name="Calixte N."/>
            <person name="Calvo S."/>
            <person name="Camarata J."/>
            <person name="Campo K."/>
            <person name="Chang J."/>
            <person name="Cheshatsang Y."/>
            <person name="Citroen M."/>
            <person name="Collymore A."/>
            <person name="Considine T."/>
            <person name="Cook A."/>
            <person name="Cooke P."/>
            <person name="Corum B."/>
            <person name="Cuomo C."/>
            <person name="David R."/>
            <person name="Dawoe T."/>
            <person name="Degray S."/>
            <person name="Dodge S."/>
            <person name="Dooley K."/>
            <person name="Dorje P."/>
            <person name="Dorjee K."/>
            <person name="Dorris L."/>
            <person name="Duffey N."/>
            <person name="Dupes A."/>
            <person name="Elkins T."/>
            <person name="Engels R."/>
            <person name="Erickson J."/>
            <person name="Farina A."/>
            <person name="Faro S."/>
            <person name="Ferreira P."/>
            <person name="Fischer H."/>
            <person name="Fitzgerald M."/>
            <person name="Foley K."/>
            <person name="Gage D."/>
            <person name="Galagan J."/>
            <person name="Gearin G."/>
            <person name="Gnerre S."/>
            <person name="Gnirke A."/>
            <person name="Goyette A."/>
            <person name="Graham J."/>
            <person name="Grandbois E."/>
            <person name="Gyaltsen K."/>
            <person name="Hafez N."/>
            <person name="Hagopian D."/>
            <person name="Hagos B."/>
            <person name="Hall J."/>
            <person name="Hatcher B."/>
            <person name="Heller A."/>
            <person name="Higgins H."/>
            <person name="Honan T."/>
            <person name="Horn A."/>
            <person name="Houde N."/>
            <person name="Hughes L."/>
            <person name="Hulme W."/>
            <person name="Husby E."/>
            <person name="Iliev I."/>
            <person name="Jaffe D."/>
            <person name="Jones C."/>
            <person name="Kamal M."/>
            <person name="Kamat A."/>
            <person name="Kamvysselis M."/>
            <person name="Karlsson E."/>
            <person name="Kells C."/>
            <person name="Kieu A."/>
            <person name="Kisner P."/>
            <person name="Kodira C."/>
            <person name="Kulbokas E."/>
            <person name="Labutti K."/>
            <person name="Lama D."/>
            <person name="Landers T."/>
            <person name="Leger J."/>
            <person name="Levine S."/>
            <person name="Lewis D."/>
            <person name="Lewis T."/>
            <person name="Lindblad-toh K."/>
            <person name="Liu X."/>
            <person name="Lokyitsang T."/>
            <person name="Lokyitsang Y."/>
            <person name="Lucien O."/>
            <person name="Lui A."/>
            <person name="Ma L.J."/>
            <person name="Mabbitt R."/>
            <person name="Macdonald J."/>
            <person name="Maclean C."/>
            <person name="Major J."/>
            <person name="Manning J."/>
            <person name="Marabella R."/>
            <person name="Maru K."/>
            <person name="Matthews C."/>
            <person name="Mauceli E."/>
            <person name="Mccarthy M."/>
            <person name="Mcdonough S."/>
            <person name="Mcghee T."/>
            <person name="Meldrim J."/>
            <person name="Meneus L."/>
            <person name="Mesirov J."/>
            <person name="Mihalev A."/>
            <person name="Mihova T."/>
            <person name="Mikkelsen T."/>
            <person name="Mlenga V."/>
            <person name="Moru K."/>
            <person name="Mozes J."/>
            <person name="Mulrain L."/>
            <person name="Munson G."/>
            <person name="Naylor J."/>
            <person name="Newes C."/>
            <person name="Nguyen C."/>
            <person name="Nguyen N."/>
            <person name="Nguyen T."/>
            <person name="Nicol R."/>
            <person name="Nielsen C."/>
            <person name="Nizzari M."/>
            <person name="Norbu C."/>
            <person name="Norbu N."/>
            <person name="O'donnell P."/>
            <person name="Okoawo O."/>
            <person name="O'leary S."/>
            <person name="Omotosho B."/>
            <person name="O'neill K."/>
            <person name="Osman S."/>
            <person name="Parker S."/>
            <person name="Perrin D."/>
            <person name="Phunkhang P."/>
            <person name="Piqani B."/>
            <person name="Purcell S."/>
            <person name="Rachupka T."/>
            <person name="Ramasamy U."/>
            <person name="Rameau R."/>
            <person name="Ray V."/>
            <person name="Raymond C."/>
            <person name="Retta R."/>
            <person name="Richardson S."/>
            <person name="Rise C."/>
            <person name="Rodriguez J."/>
            <person name="Rogers J."/>
            <person name="Rogov P."/>
            <person name="Rutman M."/>
            <person name="Schupbach R."/>
            <person name="Seaman C."/>
            <person name="Settipalli S."/>
            <person name="Sharpe T."/>
            <person name="Sheridan J."/>
            <person name="Sherpa N."/>
            <person name="Shi J."/>
            <person name="Smirnov S."/>
            <person name="Smith C."/>
            <person name="Sougnez C."/>
            <person name="Spencer B."/>
            <person name="Stalker J."/>
            <person name="Stange-thomann N."/>
            <person name="Stavropoulos S."/>
            <person name="Stetson K."/>
            <person name="Stone C."/>
            <person name="Stone S."/>
            <person name="Stubbs M."/>
            <person name="Talamas J."/>
            <person name="Tchuinga P."/>
            <person name="Tenzing P."/>
            <person name="Tesfaye S."/>
            <person name="Theodore J."/>
            <person name="Thoulutsang Y."/>
            <person name="Topham K."/>
            <person name="Towey S."/>
            <person name="Tsamla T."/>
            <person name="Tsomo N."/>
            <person name="Vallee D."/>
            <person name="Vassiliev H."/>
            <person name="Venkataraman V."/>
            <person name="Vinson J."/>
            <person name="Vo A."/>
            <person name="Wade C."/>
            <person name="Wang S."/>
            <person name="Wangchuk T."/>
            <person name="Wangdi T."/>
            <person name="Whittaker C."/>
            <person name="Wilkinson J."/>
            <person name="Wu Y."/>
            <person name="Wyman D."/>
            <person name="Yadav S."/>
            <person name="Yang S."/>
            <person name="Yang X."/>
            <person name="Yeager S."/>
            <person name="Yee E."/>
            <person name="Young G."/>
            <person name="Zainoun J."/>
            <person name="Zembeck L."/>
            <person name="Zimmer A."/>
            <person name="Zody M."/>
            <person name="Lander E."/>
        </authorList>
    </citation>
    <scope>NUCLEOTIDE SEQUENCE [LARGE SCALE GENOMIC DNA]</scope>
</reference>
<evidence type="ECO:0000256" key="5">
    <source>
        <dbReference type="ARBA" id="ARBA00023187"/>
    </source>
</evidence>
<dbReference type="GO" id="GO:0030619">
    <property type="term" value="F:U1 snRNA binding"/>
    <property type="evidence" value="ECO:0007669"/>
    <property type="project" value="TreeGrafter"/>
</dbReference>
<keyword evidence="9" id="KW-1185">Reference proteome</keyword>
<dbReference type="SMART" id="SM00232">
    <property type="entry name" value="JAB_MPN"/>
    <property type="match status" value="1"/>
</dbReference>
<dbReference type="Pfam" id="PF08082">
    <property type="entry name" value="PRO8NT"/>
    <property type="match status" value="1"/>
</dbReference>
<dbReference type="InterPro" id="IPR027652">
    <property type="entry name" value="PRP8"/>
</dbReference>
<dbReference type="GO" id="GO:0030623">
    <property type="term" value="F:U5 snRNA binding"/>
    <property type="evidence" value="ECO:0007669"/>
    <property type="project" value="InterPro"/>
</dbReference>
<dbReference type="InterPro" id="IPR019582">
    <property type="entry name" value="RRM_spliceosomal_PrP8"/>
</dbReference>
<dbReference type="Pfam" id="PF10598">
    <property type="entry name" value="RRM_4"/>
    <property type="match status" value="1"/>
</dbReference>
<keyword evidence="2" id="KW-0507">mRNA processing</keyword>
<dbReference type="GO" id="GO:0030620">
    <property type="term" value="F:U2 snRNA binding"/>
    <property type="evidence" value="ECO:0007669"/>
    <property type="project" value="TreeGrafter"/>
</dbReference>
<dbReference type="Gene3D" id="3.30.43.40">
    <property type="entry name" value="Pre-mRNA-processing-splicing factor 8, U5-snRNA-binding domain"/>
    <property type="match status" value="1"/>
</dbReference>
<comment type="subcellular location">
    <subcellularLocation>
        <location evidence="1">Nucleus</location>
    </subcellularLocation>
</comment>
<dbReference type="Pfam" id="PF08083">
    <property type="entry name" value="PROCN"/>
    <property type="match status" value="1"/>
</dbReference>
<dbReference type="Proteomes" id="UP000007875">
    <property type="component" value="Unassembled WGS sequence"/>
</dbReference>
<protein>
    <recommendedName>
        <fullName evidence="7">MPN domain-containing protein</fullName>
    </recommendedName>
</protein>
<dbReference type="Gene3D" id="1.20.80.40">
    <property type="match status" value="1"/>
</dbReference>
<evidence type="ECO:0000313" key="8">
    <source>
        <dbReference type="Ensembl" id="ENSCSAVP00000013332.1"/>
    </source>
</evidence>
<dbReference type="Ensembl" id="ENSCSAVT00000013483.1">
    <property type="protein sequence ID" value="ENSCSAVP00000013332.1"/>
    <property type="gene ID" value="ENSCSAVG00000007825.1"/>
</dbReference>
<dbReference type="Pfam" id="PF10596">
    <property type="entry name" value="U6-snRNA_bdg"/>
    <property type="match status" value="1"/>
</dbReference>
<dbReference type="InterPro" id="IPR012337">
    <property type="entry name" value="RNaseH-like_sf"/>
</dbReference>
<organism evidence="8 9">
    <name type="scientific">Ciona savignyi</name>
    <name type="common">Pacific transparent sea squirt</name>
    <dbReference type="NCBI Taxonomy" id="51511"/>
    <lineage>
        <taxon>Eukaryota</taxon>
        <taxon>Metazoa</taxon>
        <taxon>Chordata</taxon>
        <taxon>Tunicata</taxon>
        <taxon>Ascidiacea</taxon>
        <taxon>Phlebobranchia</taxon>
        <taxon>Cionidae</taxon>
        <taxon>Ciona</taxon>
    </lineage>
</organism>
<dbReference type="CDD" id="cd08056">
    <property type="entry name" value="MPN_PRP8"/>
    <property type="match status" value="1"/>
</dbReference>
<dbReference type="GO" id="GO:0071013">
    <property type="term" value="C:catalytic step 2 spliceosome"/>
    <property type="evidence" value="ECO:0007669"/>
    <property type="project" value="TreeGrafter"/>
</dbReference>
<dbReference type="Gene3D" id="3.90.1570.40">
    <property type="match status" value="1"/>
</dbReference>
<dbReference type="GO" id="GO:0008237">
    <property type="term" value="F:metallopeptidase activity"/>
    <property type="evidence" value="ECO:0007669"/>
    <property type="project" value="InterPro"/>
</dbReference>
<sequence length="2474" mass="288967">RWQQLQSKRYAEKRKFGFVDPQKEDMPPEHVRKIIKNHGDMTNRKFRHDKRVYLGALKYMPHAVLKLMENMPMPWEQIRDVQVIYHITGAITFVNEIPWVIEPAYIAQWGTMWIMMRREKRDRRHFKRMRFPPFDDEEPPLDYADNILDVEPLEPVQMELDPEDDAAVIDWFYDNKPLQDDPKYVNGPTYRKWHLSLPQLSALYRMANQLITDLVDDNYFYLFDLKAFFTSKALNQAIPGGPKFEPLVRDNTLMDEDWNEFNDINKIIIRQQIRTEYKIAFPYLYNNLPKFVHLAWYHTPNVVFIKTEDPDLPAYYFDPIINPISHRHAEEMFDPSYCLCFSIAHIFWKKIYFKYFSCVAIHSRNDILPCGGRVGKKLLPSSHPILIVMPPLQSVESGLDSDVDSLELPEYVQPLLQETPLYSDNTANGIALLWAPRPFNLRSSRTRRAVDVPLVKTWYREHCPAGQPVKVRVSYQKLLKCYVLNALKQRPPKPQKKRYLFRSFKATKFFQSTKLDWVEVGLQVTRQGYNMLNLLIHRKNLNYLHLDYNFNLKPVKTLTTKERKKSRFGNAFHLCREVLRLTKLVVDSHVQYRLGNVDAFQLADGLQYVFAHVGQLTGMYRYKYKLMRQIRMCKDLKHVIYYRFNTGPVGKGPGCGFWAPGWRVWIFFMRGITPLLERWLGNLLARQFEGRHTKGVAKTVTKQRVESHFDLELRASVMHDIIDMMPEGIKQNKARTILQHLSEAWRCWKANIPWKVPGLPTPIENMILRYVKAKADWWTNTAHYNRERIRRGATVDKTVCKKNLGRLTRLYLKAEQERQHNYLKDGPYITAEEAVAIYTTTVHWLESRRFSPIPFPPLSYKHDTKLLILALERLKEAYSVKSRLNQSQREELGLVEQAYDNPHEALSRIKRHLLTQRAFKECGIEFMDLYSHLVPVYDVEPLEKITDAYLDQYLWYESDKRRLFPGWIKPADTEPPPLLVYKWCQGVNNLQDVWETGEGECNVMMETRYEKLYEKIDLTLLNRLLRLIVDHNIADYMTAKNNIVINYKDMNHTNSYGIIRGLQFASFIVQYYGLVLDLLVLGLQRASEMTGPPQMPNDFLTYQNAATETSHPIRLYSRYIDRIHIFFRFTAEEARDLIQRYLTEHPDPNNENIVGYNNKKCWPRDSRMRLMKHDVNLGRAVFWDIKNRLPRSVTTTVWESSFASVYSKDNPNLLFNMCGFECRILPKVRTTFEEFTHKAGGVDSEMNPGTLLTDLKISFIETNNGSMQLKDITHRQTNMQTDLNLIILMNWENDFCHSIVITLCLRDGVWNLQNEVTKERTAQCFLRVDNESLQRFHNRVRQILMASGSTTFTKIVNKWNTALIGLMTYFREAVVNTQELLDLLVKCENKIQTRIKIGLNSKMPSRFPPVVFYTPKELGGLGMLSMGHVLIPQSDLRWSKQTDVGITHFRSGMSHDEDQLIPNLYRYILPWESEFIDSQRVWAEYALKRQEANAQNRRLTLEDLEDSWDRGIPRINTLFQKDRHTLAYDKGWRVRTDFKQYQVLKQNPFWWTHQRHDGKLWNLNNYRTDMIQALGGVEGILEHTLIHSLTPHIQSPHAGTYFPTWEGLFWEKASGFEESMKYKKLTNAQRSGLNQIPNRRFTLWWSPTINRANVYVGFQVQLDLTGIFMHGKIPTLKISLIQIFRAHLWQKVHESVVMDLCQVFDQELDALEIETVQKETIHPRKSYKMNSSCADILLFAAYKWNVSKPSLLADSKFVIFTKNTLRCKFTENHSELYPLHSHFSHRDTMDSTSTQKYWFDIQLRWGDYDSHDVERYARAKFLDYTTDNMSIYPSPTGAMIAIDLAYNLHSAYGNWFPGCKPLIQQAMAKIMKANPALYVLRERIRKGLQLYSSEPTEPYLSSQNYGELFSNQIIWFVDDTNVYRVTIHKTFEGNLTTKPINGAIFIFNPRTGQLFLKIIHTSVWAGQKRLGQLAKWKTAEEVAALIRSLPVEEQPKQIIVTRKGMLDPLEVHLLDFPNIVIKGSELQLPFQACLKVEKLGDLILKASEPQMVLFNLYDDWLKSISSYTAFSRLILILRALHVNPDRSKVIMKPDKTTITEPHHMWPSLGFDEWIKVEVALKDLILADYGKKNNVNVASLTQSEIRDIILGMEISAPSQQRQQIAEIEKQTKEQSQLTATQTRTVNKHGDEIITATTSNYETQTFSSKTEWRVRAISATNLHLRTNHIYVSSDDIRETGFTYILPKNVLKKFICISDLRAQIAGYLYGVSPADNPQVKEIRCVVMVPQWGTHQVVHLPNQLPNHEYLKELEPLGWIHTQPNESPQLSPQDVTTHAKIMADNPQWDGEKTVVITCSFTPGSCSLTAYKLTPSGYEWGRQNTDKGNNPKGYLPSHYERVQMLLSDRFLGFFMVPSQGSWNYNFMGVRHDANMKFDLQLSNPKEFYHEVHRPSHFLNFASLEDGGWSALMADKEDFFA</sequence>
<reference evidence="8" key="3">
    <citation type="submission" date="2025-09" db="UniProtKB">
        <authorList>
            <consortium name="Ensembl"/>
        </authorList>
    </citation>
    <scope>IDENTIFICATION</scope>
</reference>
<dbReference type="InterPro" id="IPR012984">
    <property type="entry name" value="PROCT"/>
</dbReference>
<keyword evidence="3" id="KW-0747">Spliceosome</keyword>
<dbReference type="InterPro" id="IPR012591">
    <property type="entry name" value="PRO8NT"/>
</dbReference>
<dbReference type="FunFam" id="3.30.420.230:FF:000001">
    <property type="entry name" value="Pre-mRNA-processing-splicing factor 8"/>
    <property type="match status" value="1"/>
</dbReference>
<dbReference type="InParanoid" id="H2Z6X0"/>
<dbReference type="FunFam" id="3.40.140.10:FF:000002">
    <property type="entry name" value="Pre-mRNA-processing-splicing factor 8"/>
    <property type="match status" value="1"/>
</dbReference>
<dbReference type="PANTHER" id="PTHR11140">
    <property type="entry name" value="PRE-MRNA SPLICING FACTOR PRP8"/>
    <property type="match status" value="1"/>
</dbReference>
<dbReference type="GO" id="GO:0097157">
    <property type="term" value="F:pre-mRNA intronic binding"/>
    <property type="evidence" value="ECO:0007669"/>
    <property type="project" value="TreeGrafter"/>
</dbReference>
<evidence type="ECO:0000256" key="1">
    <source>
        <dbReference type="ARBA" id="ARBA00004123"/>
    </source>
</evidence>
<dbReference type="GO" id="GO:0005682">
    <property type="term" value="C:U5 snRNP"/>
    <property type="evidence" value="ECO:0007669"/>
    <property type="project" value="TreeGrafter"/>
</dbReference>
<dbReference type="OMA" id="ANKWNTS"/>
<dbReference type="InterPro" id="IPR019581">
    <property type="entry name" value="Prp8_U5-snRNA-bd"/>
</dbReference>
<dbReference type="CDD" id="cd13838">
    <property type="entry name" value="RNase_H_like_Prp8_IV"/>
    <property type="match status" value="1"/>
</dbReference>
<dbReference type="PROSITE" id="PS50249">
    <property type="entry name" value="MPN"/>
    <property type="match status" value="1"/>
</dbReference>
<dbReference type="FunFam" id="1.20.80.40:FF:000001">
    <property type="entry name" value="Pre-mRNA-processing-splicing factor 8"/>
    <property type="match status" value="1"/>
</dbReference>
<dbReference type="Gene3D" id="3.40.140.10">
    <property type="entry name" value="Cytidine Deaminase, domain 2"/>
    <property type="match status" value="1"/>
</dbReference>
<dbReference type="GO" id="GO:0017070">
    <property type="term" value="F:U6 snRNA binding"/>
    <property type="evidence" value="ECO:0007669"/>
    <property type="project" value="InterPro"/>
</dbReference>
<dbReference type="Gene3D" id="3.30.420.230">
    <property type="match status" value="1"/>
</dbReference>
<accession>H2Z6X0</accession>
<dbReference type="STRING" id="51511.ENSCSAVP00000013332"/>
<dbReference type="Pfam" id="PF10597">
    <property type="entry name" value="U5_2-snRNA_bdg"/>
    <property type="match status" value="1"/>
</dbReference>
<dbReference type="InterPro" id="IPR043172">
    <property type="entry name" value="Prp8_domainIV_palm"/>
</dbReference>
<dbReference type="InterPro" id="IPR042516">
    <property type="entry name" value="Prp8_U5-snRNA-bd_sf"/>
</dbReference>
<evidence type="ECO:0000259" key="7">
    <source>
        <dbReference type="PROSITE" id="PS50249"/>
    </source>
</evidence>
<dbReference type="InterPro" id="IPR037518">
    <property type="entry name" value="MPN"/>
</dbReference>
<keyword evidence="4" id="KW-0694">RNA-binding</keyword>
<feature type="domain" description="MPN" evidence="7">
    <location>
        <begin position="2240"/>
        <end position="2371"/>
    </location>
</feature>
<dbReference type="InterPro" id="IPR021983">
    <property type="entry name" value="PRP8_domainIV"/>
</dbReference>
<evidence type="ECO:0000256" key="6">
    <source>
        <dbReference type="ARBA" id="ARBA00023242"/>
    </source>
</evidence>
<dbReference type="Pfam" id="PF01398">
    <property type="entry name" value="JAB"/>
    <property type="match status" value="1"/>
</dbReference>
<dbReference type="InterPro" id="IPR043173">
    <property type="entry name" value="Prp8_domainIV_fingers"/>
</dbReference>
<dbReference type="InterPro" id="IPR012592">
    <property type="entry name" value="PROCN"/>
</dbReference>
<dbReference type="GO" id="GO:0000244">
    <property type="term" value="P:spliceosomal tri-snRNP complex assembly"/>
    <property type="evidence" value="ECO:0007669"/>
    <property type="project" value="Ensembl"/>
</dbReference>
<evidence type="ECO:0000256" key="3">
    <source>
        <dbReference type="ARBA" id="ARBA00022728"/>
    </source>
</evidence>
<reference evidence="8" key="2">
    <citation type="submission" date="2025-08" db="UniProtKB">
        <authorList>
            <consortium name="Ensembl"/>
        </authorList>
    </citation>
    <scope>IDENTIFICATION</scope>
</reference>
<dbReference type="GeneTree" id="ENSGT00390000015210"/>
<dbReference type="Pfam" id="PF12134">
    <property type="entry name" value="PRP8_domainIV"/>
    <property type="match status" value="1"/>
</dbReference>
<dbReference type="eggNOG" id="KOG1795">
    <property type="taxonomic scope" value="Eukaryota"/>
</dbReference>
<evidence type="ECO:0000313" key="9">
    <source>
        <dbReference type="Proteomes" id="UP000007875"/>
    </source>
</evidence>
<dbReference type="InterPro" id="IPR000555">
    <property type="entry name" value="JAMM/MPN+_dom"/>
</dbReference>
<evidence type="ECO:0000256" key="2">
    <source>
        <dbReference type="ARBA" id="ARBA00022664"/>
    </source>
</evidence>
<dbReference type="PANTHER" id="PTHR11140:SF0">
    <property type="entry name" value="PRE-MRNA-PROCESSING-SPLICING FACTOR 8"/>
    <property type="match status" value="1"/>
</dbReference>
<keyword evidence="6" id="KW-0539">Nucleus</keyword>
<proteinExistence type="predicted"/>
<evidence type="ECO:0000256" key="4">
    <source>
        <dbReference type="ARBA" id="ARBA00022884"/>
    </source>
</evidence>
<dbReference type="InterPro" id="IPR019580">
    <property type="entry name" value="Prp8_U6-snRNA-bd"/>
</dbReference>
<keyword evidence="5" id="KW-0508">mRNA splicing</keyword>
<name>H2Z6X0_CIOSA</name>
<dbReference type="Pfam" id="PF08084">
    <property type="entry name" value="PROCT"/>
    <property type="match status" value="1"/>
</dbReference>